<dbReference type="EMBL" id="GG738846">
    <property type="protein sequence ID" value="EFC50128.1"/>
    <property type="molecule type" value="Genomic_DNA"/>
</dbReference>
<dbReference type="OrthoDB" id="10354866at2759"/>
<feature type="compositionally biased region" description="Basic and acidic residues" evidence="1">
    <location>
        <begin position="312"/>
        <end position="341"/>
    </location>
</feature>
<dbReference type="AlphaFoldDB" id="D2UZD3"/>
<sequence>MPAKQKVKKSKPAKQPSKDPMMEAFNNLVGEVEKPVEATTSAETTTKKKGNSEALAKGRLNRKPKSELLINVLGRKYTKTELHSKVLQASGKCLIPETILRDNVKRVLHSDKLVDLLPSQKSYTFGSRALPMLKEHIEFSLTNLLYIANVITISKGKTTIGEGEVLLANLIMRGKLHIHGDKSNTQNAVIRSQGKSKRETISLGQDVNIDKIAMILQEALSTKADGEISSTSLLTNTTDKLKKAIVHAEEKFHDILSAQPTIKKRKLIETKEELQEEEEEQEEEQEEQETVEEKVEEKVEEPVVKKVTTKKSTKEEKKKEEVAEPKPKKKKVEVTKKTTKK</sequence>
<dbReference type="GeneID" id="8863259"/>
<feature type="compositionally biased region" description="Acidic residues" evidence="1">
    <location>
        <begin position="274"/>
        <end position="290"/>
    </location>
</feature>
<accession>D2UZD3</accession>
<name>D2UZD3_NAEGR</name>
<dbReference type="RefSeq" id="XP_002682872.1">
    <property type="nucleotide sequence ID" value="XM_002682826.1"/>
</dbReference>
<reference evidence="2 3" key="1">
    <citation type="journal article" date="2010" name="Cell">
        <title>The genome of Naegleria gruberi illuminates early eukaryotic versatility.</title>
        <authorList>
            <person name="Fritz-Laylin L.K."/>
            <person name="Prochnik S.E."/>
            <person name="Ginger M.L."/>
            <person name="Dacks J.B."/>
            <person name="Carpenter M.L."/>
            <person name="Field M.C."/>
            <person name="Kuo A."/>
            <person name="Paredez A."/>
            <person name="Chapman J."/>
            <person name="Pham J."/>
            <person name="Shu S."/>
            <person name="Neupane R."/>
            <person name="Cipriano M."/>
            <person name="Mancuso J."/>
            <person name="Tu H."/>
            <person name="Salamov A."/>
            <person name="Lindquist E."/>
            <person name="Shapiro H."/>
            <person name="Lucas S."/>
            <person name="Grigoriev I.V."/>
            <person name="Cande W.Z."/>
            <person name="Fulton C."/>
            <person name="Rokhsar D.S."/>
            <person name="Dawson S.C."/>
        </authorList>
    </citation>
    <scope>NUCLEOTIDE SEQUENCE [LARGE SCALE GENOMIC DNA]</scope>
    <source>
        <strain evidence="2 3">NEG-M</strain>
    </source>
</reference>
<evidence type="ECO:0000313" key="2">
    <source>
        <dbReference type="EMBL" id="EFC50128.1"/>
    </source>
</evidence>
<dbReference type="OMA" id="NSHRVDE"/>
<protein>
    <submittedName>
        <fullName evidence="2">Uncharacterized protein</fullName>
    </submittedName>
</protein>
<dbReference type="KEGG" id="ngr:NAEGRDRAFT_77910"/>
<dbReference type="InParanoid" id="D2UZD3"/>
<feature type="compositionally biased region" description="Basic and acidic residues" evidence="1">
    <location>
        <begin position="291"/>
        <end position="304"/>
    </location>
</feature>
<proteinExistence type="predicted"/>
<evidence type="ECO:0000313" key="3">
    <source>
        <dbReference type="Proteomes" id="UP000006671"/>
    </source>
</evidence>
<dbReference type="VEuPathDB" id="AmoebaDB:NAEGRDRAFT_77910"/>
<feature type="region of interest" description="Disordered" evidence="1">
    <location>
        <begin position="1"/>
        <end position="58"/>
    </location>
</feature>
<keyword evidence="3" id="KW-1185">Reference proteome</keyword>
<feature type="compositionally biased region" description="Basic residues" evidence="1">
    <location>
        <begin position="1"/>
        <end position="12"/>
    </location>
</feature>
<dbReference type="Proteomes" id="UP000006671">
    <property type="component" value="Unassembled WGS sequence"/>
</dbReference>
<gene>
    <name evidence="2" type="ORF">NAEGRDRAFT_77910</name>
</gene>
<organism evidence="3">
    <name type="scientific">Naegleria gruberi</name>
    <name type="common">Amoeba</name>
    <dbReference type="NCBI Taxonomy" id="5762"/>
    <lineage>
        <taxon>Eukaryota</taxon>
        <taxon>Discoba</taxon>
        <taxon>Heterolobosea</taxon>
        <taxon>Tetramitia</taxon>
        <taxon>Eutetramitia</taxon>
        <taxon>Vahlkampfiidae</taxon>
        <taxon>Naegleria</taxon>
    </lineage>
</organism>
<feature type="region of interest" description="Disordered" evidence="1">
    <location>
        <begin position="272"/>
        <end position="341"/>
    </location>
</feature>
<evidence type="ECO:0000256" key="1">
    <source>
        <dbReference type="SAM" id="MobiDB-lite"/>
    </source>
</evidence>